<dbReference type="Proteomes" id="UP000030744">
    <property type="component" value="Unassembled WGS sequence"/>
</dbReference>
<dbReference type="SMART" id="SM00248">
    <property type="entry name" value="ANK"/>
    <property type="match status" value="6"/>
</dbReference>
<evidence type="ECO:0000313" key="6">
    <source>
        <dbReference type="EMBL" id="CDJ36219.1"/>
    </source>
</evidence>
<feature type="region of interest" description="Disordered" evidence="4">
    <location>
        <begin position="405"/>
        <end position="452"/>
    </location>
</feature>
<feature type="region of interest" description="Disordered" evidence="4">
    <location>
        <begin position="997"/>
        <end position="1016"/>
    </location>
</feature>
<keyword evidence="7" id="KW-1185">Reference proteome</keyword>
<sequence length="1330" mass="144884">MLTAKLCKACEDGDIKEVEELLASGATPNFAPSGSGHRYPLHYAATSGHVEIVKLLLQHEATVDPLEASNGWTPLMIATLKSANSQKHVDVMMILLEGGADAEAIDARGNTVLHILASLGQTKLLKRLLQKIPSLDVLGPGFGYLTPLHYAAEAGHVDTVEFLLQLRADPRGVDASGWTPVHWACRRGYKPVLDLLLSYGGSIEDRDFRSLTPLDVACLFNHTALAKLLDAQMLPGGQRDFSIADAETASNKSSALGDVVPQEGSHVLVAAPVEQGCSASSSTASWRAEKYNTGWRGHNFGRLVLGAFILVISFCDYLSRVSMAAFFAAAARTLEAFKVFFISRRGLLLYLDCLTHASALWVNSTEGSAKTNRDICTPSALELPMNRTGHIKPVSEHRLRSFRDSPGVVYPSDSPSSPTFGQSPRIAGEERTGPEAVNIRSPSEAKNSNTGAMKDERVWTQYLKDPAGGDSALPFTRSTYYTSATHRGTVPQRLHPCPSLQCAIQLHRQHLEIYRDRECHMTHSRSRIQQCGNVGSPSSGADGTVSAKELEPDERRQVIPENVSWRFHGGSVGLFADSLRAHASAQNSASVSDVCDEPKEQYLPNGPEQESTKCPLADENSRVMCKSLQNDTENQWHHGILAFAYGGQEAHVGLHVVAEGLSVASSPERFFPKEAHNGWSDSVSLKTESVASLLAGVSPYRSVQHKLKQQQAPAVRTSPPTIPLSRSLPAPESPPDVSDDCIHGAEVLGSRSIARPTAALPSAGTNARAGWRGSKLLFTCAQPAHCFTSAESVEDQNRHTQQTPELRRGSRVLKKCNQMPVTSHTDDAEYDTVVIQRQLRIFNWFEQFVAFRHAEITAMSKSAAAKVNGTASATASRSSCGTPWEIIPPVSSLSSSVDQADSRIKWATFGTLFPYNESMEQADGVKRESAAATLEEERVPCLCTEDLFDLPIKEPITAHAPQHPCGKARHEQRDFDPYRIKMGSVYQDLPTSLHWSQFANPDTSGGDSSTRGDSGSDQLATPILHYRFKDMVELPHLRETFFSLWRREFETLLFYQEHYFGYNPLGVTGVLQEGGISDFSQGHTPRLTSTEFCPSTSRVCICDDADTILKHSSCDREVLRIVPRHASEAQAHCSLQFPASGGATVAGVHDGMARDQTHLCTGPQGPPTTYAVAISLGGTGPWRRRRLSKRRWVSGKNSLHGLLKPRGTALTHSNTVSDLVSAFGDMEEETGVGDGRVADNSGAKHVLVAEACRFLIALSLTLDLVLGILPLLGAIILFYLLPCRDPSYQKSADSTALSLPSVCTQSESAVLSVQLWGLVTAYHEFIHYLH</sequence>
<feature type="compositionally biased region" description="Polar residues" evidence="4">
    <location>
        <begin position="413"/>
        <end position="422"/>
    </location>
</feature>
<feature type="repeat" description="ANK" evidence="3">
    <location>
        <begin position="176"/>
        <end position="208"/>
    </location>
</feature>
<organism evidence="6 7">
    <name type="scientific">Eimeria mitis</name>
    <dbReference type="NCBI Taxonomy" id="44415"/>
    <lineage>
        <taxon>Eukaryota</taxon>
        <taxon>Sar</taxon>
        <taxon>Alveolata</taxon>
        <taxon>Apicomplexa</taxon>
        <taxon>Conoidasida</taxon>
        <taxon>Coccidia</taxon>
        <taxon>Eucoccidiorida</taxon>
        <taxon>Eimeriorina</taxon>
        <taxon>Eimeriidae</taxon>
        <taxon>Eimeria</taxon>
    </lineage>
</organism>
<dbReference type="OrthoDB" id="10264606at2759"/>
<dbReference type="PROSITE" id="PS50088">
    <property type="entry name" value="ANK_REPEAT"/>
    <property type="match status" value="4"/>
</dbReference>
<accession>U6KE44</accession>
<dbReference type="Pfam" id="PF12796">
    <property type="entry name" value="Ank_2"/>
    <property type="match status" value="1"/>
</dbReference>
<keyword evidence="2 3" id="KW-0040">ANK repeat</keyword>
<keyword evidence="5" id="KW-1133">Transmembrane helix</keyword>
<keyword evidence="1" id="KW-0677">Repeat</keyword>
<dbReference type="InterPro" id="IPR036770">
    <property type="entry name" value="Ankyrin_rpt-contain_sf"/>
</dbReference>
<dbReference type="PROSITE" id="PS50297">
    <property type="entry name" value="ANK_REP_REGION"/>
    <property type="match status" value="3"/>
</dbReference>
<dbReference type="GeneID" id="60404024"/>
<evidence type="ECO:0000256" key="4">
    <source>
        <dbReference type="SAM" id="MobiDB-lite"/>
    </source>
</evidence>
<dbReference type="Pfam" id="PF13637">
    <property type="entry name" value="Ank_4"/>
    <property type="match status" value="1"/>
</dbReference>
<dbReference type="InterPro" id="IPR002110">
    <property type="entry name" value="Ankyrin_rpt"/>
</dbReference>
<dbReference type="RefSeq" id="XP_037878508.1">
    <property type="nucleotide sequence ID" value="XM_038022654.1"/>
</dbReference>
<name>U6KE44_9EIME</name>
<feature type="compositionally biased region" description="Polar residues" evidence="4">
    <location>
        <begin position="530"/>
        <end position="541"/>
    </location>
</feature>
<dbReference type="Gene3D" id="1.25.40.20">
    <property type="entry name" value="Ankyrin repeat-containing domain"/>
    <property type="match status" value="2"/>
</dbReference>
<dbReference type="PANTHER" id="PTHR24198:SF165">
    <property type="entry name" value="ANKYRIN REPEAT-CONTAINING PROTEIN-RELATED"/>
    <property type="match status" value="1"/>
</dbReference>
<feature type="repeat" description="ANK" evidence="3">
    <location>
        <begin position="70"/>
        <end position="107"/>
    </location>
</feature>
<proteinExistence type="predicted"/>
<dbReference type="VEuPathDB" id="ToxoDB:EMH_0041020"/>
<feature type="repeat" description="ANK" evidence="3">
    <location>
        <begin position="143"/>
        <end position="175"/>
    </location>
</feature>
<gene>
    <name evidence="6" type="ORF">EMH_0041020</name>
</gene>
<reference evidence="6" key="1">
    <citation type="submission" date="2013-10" db="EMBL/GenBank/DDBJ databases">
        <title>Genomic analysis of the causative agents of coccidiosis in chickens.</title>
        <authorList>
            <person name="Reid A.J."/>
            <person name="Blake D."/>
            <person name="Billington K."/>
            <person name="Browne H."/>
            <person name="Dunn M."/>
            <person name="Hung S."/>
            <person name="Kawahara F."/>
            <person name="Miranda-Saavedra D."/>
            <person name="Mourier T."/>
            <person name="Nagra H."/>
            <person name="Otto T.D."/>
            <person name="Rawlings N."/>
            <person name="Sanchez A."/>
            <person name="Sanders M."/>
            <person name="Subramaniam C."/>
            <person name="Tay Y."/>
            <person name="Dear P."/>
            <person name="Doerig C."/>
            <person name="Gruber A."/>
            <person name="Parkinson J."/>
            <person name="Shirley M."/>
            <person name="Wan K.L."/>
            <person name="Berriman M."/>
            <person name="Tomley F."/>
            <person name="Pain A."/>
        </authorList>
    </citation>
    <scope>NUCLEOTIDE SEQUENCE [LARGE SCALE GENOMIC DNA]</scope>
    <source>
        <strain evidence="6">Houghton</strain>
    </source>
</reference>
<keyword evidence="5" id="KW-0472">Membrane</keyword>
<evidence type="ECO:0000256" key="3">
    <source>
        <dbReference type="PROSITE-ProRule" id="PRU00023"/>
    </source>
</evidence>
<dbReference type="PANTHER" id="PTHR24198">
    <property type="entry name" value="ANKYRIN REPEAT AND PROTEIN KINASE DOMAIN-CONTAINING PROTEIN"/>
    <property type="match status" value="1"/>
</dbReference>
<evidence type="ECO:0000256" key="2">
    <source>
        <dbReference type="ARBA" id="ARBA00023043"/>
    </source>
</evidence>
<feature type="transmembrane region" description="Helical" evidence="5">
    <location>
        <begin position="1254"/>
        <end position="1281"/>
    </location>
</feature>
<evidence type="ECO:0000256" key="1">
    <source>
        <dbReference type="ARBA" id="ARBA00022737"/>
    </source>
</evidence>
<keyword evidence="5" id="KW-0812">Transmembrane</keyword>
<feature type="compositionally biased region" description="Polar residues" evidence="4">
    <location>
        <begin position="440"/>
        <end position="451"/>
    </location>
</feature>
<reference evidence="6" key="2">
    <citation type="submission" date="2013-10" db="EMBL/GenBank/DDBJ databases">
        <authorList>
            <person name="Aslett M."/>
        </authorList>
    </citation>
    <scope>NUCLEOTIDE SEQUENCE [LARGE SCALE GENOMIC DNA]</scope>
    <source>
        <strain evidence="6">Houghton</strain>
    </source>
</reference>
<feature type="repeat" description="ANK" evidence="3">
    <location>
        <begin position="36"/>
        <end position="68"/>
    </location>
</feature>
<feature type="region of interest" description="Disordered" evidence="4">
    <location>
        <begin position="530"/>
        <end position="551"/>
    </location>
</feature>
<feature type="region of interest" description="Disordered" evidence="4">
    <location>
        <begin position="708"/>
        <end position="737"/>
    </location>
</feature>
<protein>
    <submittedName>
        <fullName evidence="6">Uncharacterized protein</fullName>
    </submittedName>
</protein>
<evidence type="ECO:0000313" key="7">
    <source>
        <dbReference type="Proteomes" id="UP000030744"/>
    </source>
</evidence>
<dbReference type="SUPFAM" id="SSF48403">
    <property type="entry name" value="Ankyrin repeat"/>
    <property type="match status" value="1"/>
</dbReference>
<evidence type="ECO:0000256" key="5">
    <source>
        <dbReference type="SAM" id="Phobius"/>
    </source>
</evidence>
<dbReference type="EMBL" id="HG735641">
    <property type="protein sequence ID" value="CDJ36219.1"/>
    <property type="molecule type" value="Genomic_DNA"/>
</dbReference>
<feature type="compositionally biased region" description="Low complexity" evidence="4">
    <location>
        <begin position="1002"/>
        <end position="1016"/>
    </location>
</feature>